<dbReference type="AlphaFoldDB" id="A0A935T701"/>
<proteinExistence type="predicted"/>
<evidence type="ECO:0000313" key="1">
    <source>
        <dbReference type="EMBL" id="MBK7952494.1"/>
    </source>
</evidence>
<name>A0A935T701_9PROT</name>
<dbReference type="EMBL" id="JADJOT010000001">
    <property type="protein sequence ID" value="MBK7952494.1"/>
    <property type="molecule type" value="Genomic_DNA"/>
</dbReference>
<dbReference type="Proteomes" id="UP000706151">
    <property type="component" value="Unassembled WGS sequence"/>
</dbReference>
<accession>A0A935T701</accession>
<evidence type="ECO:0000313" key="2">
    <source>
        <dbReference type="Proteomes" id="UP000706151"/>
    </source>
</evidence>
<reference evidence="1 2" key="1">
    <citation type="submission" date="2020-10" db="EMBL/GenBank/DDBJ databases">
        <title>Connecting structure to function with the recovery of over 1000 high-quality activated sludge metagenome-assembled genomes encoding full-length rRNA genes using long-read sequencing.</title>
        <authorList>
            <person name="Singleton C.M."/>
            <person name="Petriglieri F."/>
            <person name="Kristensen J.M."/>
            <person name="Kirkegaard R.H."/>
            <person name="Michaelsen T.Y."/>
            <person name="Andersen M.H."/>
            <person name="Karst S.M."/>
            <person name="Dueholm M.S."/>
            <person name="Nielsen P.H."/>
            <person name="Albertsen M."/>
        </authorList>
    </citation>
    <scope>NUCLEOTIDE SEQUENCE [LARGE SCALE GENOMIC DNA]</scope>
    <source>
        <strain evidence="1">Fred_18-Q3-R57-64_BAT3C.720</strain>
    </source>
</reference>
<comment type="caution">
    <text evidence="1">The sequence shown here is derived from an EMBL/GenBank/DDBJ whole genome shotgun (WGS) entry which is preliminary data.</text>
</comment>
<organism evidence="1 2">
    <name type="scientific">Candidatus Accumulibacter affinis</name>
    <dbReference type="NCBI Taxonomy" id="2954384"/>
    <lineage>
        <taxon>Bacteria</taxon>
        <taxon>Pseudomonadati</taxon>
        <taxon>Pseudomonadota</taxon>
        <taxon>Betaproteobacteria</taxon>
        <taxon>Candidatus Accumulibacter</taxon>
    </lineage>
</organism>
<gene>
    <name evidence="1" type="ORF">IPK02_00085</name>
</gene>
<sequence>MSPSTHQLRRPGHQSLTFQSFGKASFVTLLAVLLSACAPDAWRPDKPYDAFLDRVQKQCGEQRIGNKSIGWDLLQTSSPNAYFLDVTSRFYHGEISGTSYADALAGSFGGASDSPGILCILAVPRR</sequence>
<protein>
    <submittedName>
        <fullName evidence="1">Uncharacterized protein</fullName>
    </submittedName>
</protein>